<reference evidence="4" key="2">
    <citation type="journal article" date="2021" name="PeerJ">
        <title>Extensive microbial diversity within the chicken gut microbiome revealed by metagenomics and culture.</title>
        <authorList>
            <person name="Gilroy R."/>
            <person name="Ravi A."/>
            <person name="Getino M."/>
            <person name="Pursley I."/>
            <person name="Horton D.L."/>
            <person name="Alikhan N.F."/>
            <person name="Baker D."/>
            <person name="Gharbi K."/>
            <person name="Hall N."/>
            <person name="Watson M."/>
            <person name="Adriaenssens E.M."/>
            <person name="Foster-Nyarko E."/>
            <person name="Jarju S."/>
            <person name="Secka A."/>
            <person name="Antonio M."/>
            <person name="Oren A."/>
            <person name="Chaudhuri R.R."/>
            <person name="La Ragione R."/>
            <person name="Hildebrand F."/>
            <person name="Pallen M.J."/>
        </authorList>
    </citation>
    <scope>NUCLEOTIDE SEQUENCE</scope>
    <source>
        <strain evidence="4">B1-3475</strain>
    </source>
</reference>
<evidence type="ECO:0000256" key="2">
    <source>
        <dbReference type="ARBA" id="ARBA00022679"/>
    </source>
</evidence>
<protein>
    <submittedName>
        <fullName evidence="4">Glycosyltransferase family 2 protein</fullName>
    </submittedName>
</protein>
<dbReference type="InterPro" id="IPR001173">
    <property type="entry name" value="Glyco_trans_2-like"/>
</dbReference>
<dbReference type="Pfam" id="PF00535">
    <property type="entry name" value="Glycos_transf_2"/>
    <property type="match status" value="1"/>
</dbReference>
<proteinExistence type="predicted"/>
<organism evidence="4 5">
    <name type="scientific">Candidatus Cryptobacteroides intestinigallinarum</name>
    <dbReference type="NCBI Taxonomy" id="2840767"/>
    <lineage>
        <taxon>Bacteria</taxon>
        <taxon>Pseudomonadati</taxon>
        <taxon>Bacteroidota</taxon>
        <taxon>Bacteroidia</taxon>
        <taxon>Bacteroidales</taxon>
        <taxon>Candidatus Cryptobacteroides</taxon>
    </lineage>
</organism>
<keyword evidence="1" id="KW-0328">Glycosyltransferase</keyword>
<dbReference type="Gene3D" id="3.90.550.10">
    <property type="entry name" value="Spore Coat Polysaccharide Biosynthesis Protein SpsA, Chain A"/>
    <property type="match status" value="1"/>
</dbReference>
<dbReference type="PANTHER" id="PTHR22916:SF51">
    <property type="entry name" value="GLYCOSYLTRANSFERASE EPSH-RELATED"/>
    <property type="match status" value="1"/>
</dbReference>
<dbReference type="AlphaFoldDB" id="A0A9D9MZK1"/>
<dbReference type="SUPFAM" id="SSF53448">
    <property type="entry name" value="Nucleotide-diphospho-sugar transferases"/>
    <property type="match status" value="1"/>
</dbReference>
<dbReference type="EMBL" id="JADIMK010000038">
    <property type="protein sequence ID" value="MBO8455506.1"/>
    <property type="molecule type" value="Genomic_DNA"/>
</dbReference>
<accession>A0A9D9MZK1</accession>
<feature type="domain" description="Glycosyltransferase 2-like" evidence="3">
    <location>
        <begin position="8"/>
        <end position="103"/>
    </location>
</feature>
<evidence type="ECO:0000256" key="1">
    <source>
        <dbReference type="ARBA" id="ARBA00022676"/>
    </source>
</evidence>
<sequence>MHTLPEITIIVPVFNAEKTLCRCVESVLGRQSMDWELILVDDGSTDASPGICDEFASRDRRIRVFHKPNGGVSSARNVGLDNASGRMIVFADSDDVIHPEVLHPDCCKADLVICSFSEAKPGGTPWFTRFDDSLLCGQEMTDFIRERHYTTVLKVVWGKVFRRKLVGDLRFDERIPLGEDFLFLLTYLERIRSLALSSGLLYEYTQSEISIGDKYPLSADLSAYIMRRLYDAYEGLGIRSDRFEAWLFFDHRMLCRRAATENPSAWYRNSDVAYVFPRVRHALSRGYMIRYRLLSLKPVAMLHKMFSRDLR</sequence>
<evidence type="ECO:0000313" key="4">
    <source>
        <dbReference type="EMBL" id="MBO8455506.1"/>
    </source>
</evidence>
<comment type="caution">
    <text evidence="4">The sequence shown here is derived from an EMBL/GenBank/DDBJ whole genome shotgun (WGS) entry which is preliminary data.</text>
</comment>
<dbReference type="Proteomes" id="UP000823617">
    <property type="component" value="Unassembled WGS sequence"/>
</dbReference>
<name>A0A9D9MZK1_9BACT</name>
<reference evidence="4" key="1">
    <citation type="submission" date="2020-10" db="EMBL/GenBank/DDBJ databases">
        <authorList>
            <person name="Gilroy R."/>
        </authorList>
    </citation>
    <scope>NUCLEOTIDE SEQUENCE</scope>
    <source>
        <strain evidence="4">B1-3475</strain>
    </source>
</reference>
<evidence type="ECO:0000259" key="3">
    <source>
        <dbReference type="Pfam" id="PF00535"/>
    </source>
</evidence>
<evidence type="ECO:0000313" key="5">
    <source>
        <dbReference type="Proteomes" id="UP000823617"/>
    </source>
</evidence>
<dbReference type="GO" id="GO:0016758">
    <property type="term" value="F:hexosyltransferase activity"/>
    <property type="evidence" value="ECO:0007669"/>
    <property type="project" value="UniProtKB-ARBA"/>
</dbReference>
<gene>
    <name evidence="4" type="ORF">IAC08_03775</name>
</gene>
<dbReference type="PANTHER" id="PTHR22916">
    <property type="entry name" value="GLYCOSYLTRANSFERASE"/>
    <property type="match status" value="1"/>
</dbReference>
<dbReference type="InterPro" id="IPR029044">
    <property type="entry name" value="Nucleotide-diphossugar_trans"/>
</dbReference>
<keyword evidence="2" id="KW-0808">Transferase</keyword>
<dbReference type="CDD" id="cd00761">
    <property type="entry name" value="Glyco_tranf_GTA_type"/>
    <property type="match status" value="1"/>
</dbReference>